<organism evidence="2 3">
    <name type="scientific">Taxus chinensis</name>
    <name type="common">Chinese yew</name>
    <name type="synonym">Taxus wallichiana var. chinensis</name>
    <dbReference type="NCBI Taxonomy" id="29808"/>
    <lineage>
        <taxon>Eukaryota</taxon>
        <taxon>Viridiplantae</taxon>
        <taxon>Streptophyta</taxon>
        <taxon>Embryophyta</taxon>
        <taxon>Tracheophyta</taxon>
        <taxon>Spermatophyta</taxon>
        <taxon>Pinopsida</taxon>
        <taxon>Pinidae</taxon>
        <taxon>Conifers II</taxon>
        <taxon>Cupressales</taxon>
        <taxon>Taxaceae</taxon>
        <taxon>Taxus</taxon>
    </lineage>
</organism>
<feature type="region of interest" description="Disordered" evidence="1">
    <location>
        <begin position="454"/>
        <end position="476"/>
    </location>
</feature>
<feature type="region of interest" description="Disordered" evidence="1">
    <location>
        <begin position="1059"/>
        <end position="1091"/>
    </location>
</feature>
<feature type="compositionally biased region" description="Basic and acidic residues" evidence="1">
    <location>
        <begin position="854"/>
        <end position="872"/>
    </location>
</feature>
<dbReference type="Proteomes" id="UP000824469">
    <property type="component" value="Unassembled WGS sequence"/>
</dbReference>
<reference evidence="2 3" key="1">
    <citation type="journal article" date="2021" name="Nat. Plants">
        <title>The Taxus genome provides insights into paclitaxel biosynthesis.</title>
        <authorList>
            <person name="Xiong X."/>
            <person name="Gou J."/>
            <person name="Liao Q."/>
            <person name="Li Y."/>
            <person name="Zhou Q."/>
            <person name="Bi G."/>
            <person name="Li C."/>
            <person name="Du R."/>
            <person name="Wang X."/>
            <person name="Sun T."/>
            <person name="Guo L."/>
            <person name="Liang H."/>
            <person name="Lu P."/>
            <person name="Wu Y."/>
            <person name="Zhang Z."/>
            <person name="Ro D.K."/>
            <person name="Shang Y."/>
            <person name="Huang S."/>
            <person name="Yan J."/>
        </authorList>
    </citation>
    <scope>NUCLEOTIDE SEQUENCE [LARGE SCALE GENOMIC DNA]</scope>
    <source>
        <strain evidence="2">Ta-2019</strain>
    </source>
</reference>
<comment type="caution">
    <text evidence="2">The sequence shown here is derived from an EMBL/GenBank/DDBJ whole genome shotgun (WGS) entry which is preliminary data.</text>
</comment>
<feature type="region of interest" description="Disordered" evidence="1">
    <location>
        <begin position="734"/>
        <end position="760"/>
    </location>
</feature>
<feature type="region of interest" description="Disordered" evidence="1">
    <location>
        <begin position="775"/>
        <end position="824"/>
    </location>
</feature>
<feature type="region of interest" description="Disordered" evidence="1">
    <location>
        <begin position="1309"/>
        <end position="1390"/>
    </location>
</feature>
<evidence type="ECO:0000256" key="1">
    <source>
        <dbReference type="SAM" id="MobiDB-lite"/>
    </source>
</evidence>
<feature type="compositionally biased region" description="Polar residues" evidence="1">
    <location>
        <begin position="454"/>
        <end position="467"/>
    </location>
</feature>
<name>A0AA38G1M4_TAXCH</name>
<feature type="compositionally biased region" description="Low complexity" evidence="1">
    <location>
        <begin position="1408"/>
        <end position="1447"/>
    </location>
</feature>
<accession>A0AA38G1M4</accession>
<feature type="region of interest" description="Disordered" evidence="1">
    <location>
        <begin position="674"/>
        <end position="696"/>
    </location>
</feature>
<feature type="compositionally biased region" description="Basic and acidic residues" evidence="1">
    <location>
        <begin position="1059"/>
        <end position="1085"/>
    </location>
</feature>
<protein>
    <submittedName>
        <fullName evidence="2">Uncharacterized protein</fullName>
    </submittedName>
</protein>
<feature type="region of interest" description="Disordered" evidence="1">
    <location>
        <begin position="854"/>
        <end position="882"/>
    </location>
</feature>
<gene>
    <name evidence="2" type="ORF">KI387_022862</name>
</gene>
<feature type="compositionally biased region" description="Polar residues" evidence="1">
    <location>
        <begin position="776"/>
        <end position="793"/>
    </location>
</feature>
<feature type="region of interest" description="Disordered" evidence="1">
    <location>
        <begin position="1406"/>
        <end position="1473"/>
    </location>
</feature>
<dbReference type="OMA" id="AGCDQKH"/>
<dbReference type="PANTHER" id="PTHR37241:SF1">
    <property type="entry name" value="NEUROFILAMENT HEAVY PROTEIN"/>
    <property type="match status" value="1"/>
</dbReference>
<feature type="compositionally biased region" description="Basic and acidic residues" evidence="1">
    <location>
        <begin position="678"/>
        <end position="696"/>
    </location>
</feature>
<feature type="region of interest" description="Disordered" evidence="1">
    <location>
        <begin position="1232"/>
        <end position="1258"/>
    </location>
</feature>
<dbReference type="EMBL" id="JAHRHJ020000005">
    <property type="protein sequence ID" value="KAH9314235.1"/>
    <property type="molecule type" value="Genomic_DNA"/>
</dbReference>
<evidence type="ECO:0000313" key="3">
    <source>
        <dbReference type="Proteomes" id="UP000824469"/>
    </source>
</evidence>
<proteinExistence type="predicted"/>
<keyword evidence="3" id="KW-1185">Reference proteome</keyword>
<feature type="compositionally biased region" description="Basic and acidic residues" evidence="1">
    <location>
        <begin position="742"/>
        <end position="751"/>
    </location>
</feature>
<feature type="region of interest" description="Disordered" evidence="1">
    <location>
        <begin position="218"/>
        <end position="239"/>
    </location>
</feature>
<feature type="compositionally biased region" description="Low complexity" evidence="1">
    <location>
        <begin position="1455"/>
        <end position="1464"/>
    </location>
</feature>
<feature type="compositionally biased region" description="Polar residues" evidence="1">
    <location>
        <begin position="303"/>
        <end position="315"/>
    </location>
</feature>
<evidence type="ECO:0000313" key="2">
    <source>
        <dbReference type="EMBL" id="KAH9314235.1"/>
    </source>
</evidence>
<dbReference type="PANTHER" id="PTHR37241">
    <property type="entry name" value="NEUROFILAMENT HEAVY PROTEIN"/>
    <property type="match status" value="1"/>
</dbReference>
<feature type="region of interest" description="Disordered" evidence="1">
    <location>
        <begin position="88"/>
        <end position="180"/>
    </location>
</feature>
<feature type="region of interest" description="Disordered" evidence="1">
    <location>
        <begin position="303"/>
        <end position="354"/>
    </location>
</feature>
<feature type="compositionally biased region" description="Basic and acidic residues" evidence="1">
    <location>
        <begin position="1331"/>
        <end position="1357"/>
    </location>
</feature>
<sequence length="1517" mass="167789">MEVEAFQECWIEESASFCKEEFYESIQAPKWIDFTLPRPQEPDTDDNVWFCIRAGCDQKHGTLLEQTPNHSYLLKSQASRSVNCISKLPTMEGKSRPKQTAPLSAPSLKGRDKTPGKAKPAGMSASKFRQKRCEENEDPNSPNAGSLNLKMDAMDAEGFSTPKPSSKGDGVSGLEENPSDFSTGKAILAASDVNLTPQNQTIKSTAAFSTPRIKKNLSVKPEPFRSNPALSKGMNNKGRSKAVTPRYLLFQTPIKSVKKTPSKDLTPVTKHCTNHTKRVQFAANDHKYSSPVKASPKKYFSTCKLQPSESPVSRTRNFSSSSRPKGSRSVRDHSPSSHRKVLFPEQSNEKETLLRTNEQKIDLVQGKVGSCVENDTAEHRVKCFSGNSHKEQSCQISERDMSLQEKCQEQEDVDVQICVSEMIKRESQHDILEGGTNNRDRIVHEDGGCNRNELSIKQHQAGNNDQKPTYKEDDGIETNTNETMRQESETEQQYAMQLASLISDEVLTYGVSEINGNKESSESYGAEESITTVPMNVPNRIFVGLQQFFENFPKERENNSQIDSDGKAEIAIIEGGEDDDQSEFDVEADDRNLEGIDNKAVMNSAAEDRGAREVAFIKERFSSELESNLQRDSVGKSEVSFLEVGDNYGRHVLNGEPRDSGLKGEAKVVIGSAAGDSGAREEMELKDRNQEDRGGRDLKNELVVECQGCLTDSAAENRGTGEEPSIRIWFASKSESNLQNDSDGKADKNDGESTLDVKPIDRNLQERANKGIVDSASKSDFNGRNMGVTASTDLKSELAMKPNGRNPEERASNVAMNSAAGNRGAAEENSIIIQLGSAFESDLQIDSNGKTEIEFSEDGQHNDRNPEERESKVVMSSGCENKEGMEKSSIKFQFASEAKSNPQNDFDGKADIAILGDGKNNLEESALDVEPNNHNLEERSNTVVMDSSAENVGARENSTKNRCKDKDIEGKESRALKIDIDIESDNIIKEKAGEVLTYSDAENERTIQGTGIEVQPSEAASATRHVEKKDDFNLKNKQNSEEDEYHAVFYQEHAIRGAKEGKSGEADQLESDSKSQNKILQKDSSSDSGECMQVTTNVAIKYVKEDNRDLMQKTNTAENGGNAGLSRPNTRCIGSQYFDPDMKVAAKVSLKSTTGTEQKQCNEIKDCTVVVDISDSWTSSSKVKSNVWDSPNQSETVQEEHHDGLNCLQLKGCIVHVVPDTTGDEQKEMLSEFVKKDTPSTPSKGKKRSSGEMNSKTNCSNGELCQDQSCRMASFTCQSAPLIKINGVSTRYAVKHKKIKPTLPKPFRLRTAERGERKEAGLNKNTQQFVAEKESSPLREKRPNKARLEDKGEEIKSTLEQPPHNRPAIKMPNFLKPPFKPMRSTKKLTTPQEPNFHRMHWALDHTHASQSQSSSPTHSVQSHAFVSSQQPPQQSQQQTTQKPPITTLTRPPQAPQQATPQQQAVDPNLLSHGDVTKQEERILKNLDSVAEDLISSGIISAIRERGKGGEAIGERST</sequence>
<feature type="compositionally biased region" description="Basic and acidic residues" evidence="1">
    <location>
        <begin position="1310"/>
        <end position="1321"/>
    </location>
</feature>